<dbReference type="SUPFAM" id="SSF50978">
    <property type="entry name" value="WD40 repeat-like"/>
    <property type="match status" value="1"/>
</dbReference>
<protein>
    <submittedName>
        <fullName evidence="8">ANAPC4_WD40 domain-containing protein</fullName>
    </submittedName>
</protein>
<feature type="region of interest" description="Disordered" evidence="5">
    <location>
        <begin position="613"/>
        <end position="634"/>
    </location>
</feature>
<evidence type="ECO:0000256" key="4">
    <source>
        <dbReference type="ARBA" id="ARBA00023306"/>
    </source>
</evidence>
<evidence type="ECO:0000256" key="3">
    <source>
        <dbReference type="ARBA" id="ARBA00022786"/>
    </source>
</evidence>
<evidence type="ECO:0000313" key="8">
    <source>
        <dbReference type="WBParaSite" id="HCON_00094050-00002"/>
    </source>
</evidence>
<dbReference type="GO" id="GO:0005680">
    <property type="term" value="C:anaphase-promoting complex"/>
    <property type="evidence" value="ECO:0007669"/>
    <property type="project" value="InterPro"/>
</dbReference>
<dbReference type="InterPro" id="IPR015943">
    <property type="entry name" value="WD40/YVTN_repeat-like_dom_sf"/>
</dbReference>
<evidence type="ECO:0000313" key="7">
    <source>
        <dbReference type="Proteomes" id="UP000025227"/>
    </source>
</evidence>
<dbReference type="InterPro" id="IPR036322">
    <property type="entry name" value="WD40_repeat_dom_sf"/>
</dbReference>
<proteinExistence type="predicted"/>
<dbReference type="GO" id="GO:0070979">
    <property type="term" value="P:protein K11-linked ubiquitination"/>
    <property type="evidence" value="ECO:0007669"/>
    <property type="project" value="TreeGrafter"/>
</dbReference>
<dbReference type="InterPro" id="IPR024789">
    <property type="entry name" value="APC4"/>
</dbReference>
<feature type="domain" description="Anaphase-promoting complex subunit 4-like WD40" evidence="6">
    <location>
        <begin position="26"/>
        <end position="124"/>
    </location>
</feature>
<dbReference type="OrthoDB" id="47802at2759"/>
<dbReference type="PANTHER" id="PTHR13260">
    <property type="entry name" value="ANAPHASE PROMOTING COMPLEX SUBUNIT 4 APC4"/>
    <property type="match status" value="1"/>
</dbReference>
<dbReference type="GO" id="GO:0051301">
    <property type="term" value="P:cell division"/>
    <property type="evidence" value="ECO:0007669"/>
    <property type="project" value="UniProtKB-KW"/>
</dbReference>
<keyword evidence="2" id="KW-0498">Mitosis</keyword>
<feature type="compositionally biased region" description="Polar residues" evidence="5">
    <location>
        <begin position="624"/>
        <end position="634"/>
    </location>
</feature>
<dbReference type="PANTHER" id="PTHR13260:SF0">
    <property type="entry name" value="ANAPHASE-PROMOTING COMPLEX SUBUNIT 4"/>
    <property type="match status" value="1"/>
</dbReference>
<accession>A0A7I4YGJ2</accession>
<evidence type="ECO:0000256" key="5">
    <source>
        <dbReference type="SAM" id="MobiDB-lite"/>
    </source>
</evidence>
<evidence type="ECO:0000259" key="6">
    <source>
        <dbReference type="Pfam" id="PF12894"/>
    </source>
</evidence>
<reference evidence="8" key="1">
    <citation type="submission" date="2020-12" db="UniProtKB">
        <authorList>
            <consortium name="WormBaseParasite"/>
        </authorList>
    </citation>
    <scope>IDENTIFICATION</scope>
    <source>
        <strain evidence="8">MHco3</strain>
    </source>
</reference>
<dbReference type="Gene3D" id="2.130.10.10">
    <property type="entry name" value="YVTN repeat-like/Quinoprotein amine dehydrogenase"/>
    <property type="match status" value="1"/>
</dbReference>
<sequence length="948" mass="106657">MGLPVMPFDLQQQRKQYRAPFKVQFVQWNPCSDLLALASRKGEVMVKRNMWKRCWRLNLSELTAFPESHCTKPACVESMTWSPDGAILAVAMNDGHLHLIEAEQGVVRWSRRLGQSTCAQRMRWFWSDEPPKGKSRLRCDWPEEEEKAVASIFGNGDIVDERLGKSLLYQILYMKSLRNTILFMIRDDFVVLALAGGIIPVSEIRLVEKLSHLKLDVINIYDVLYTKRDGLTIAVTDYGPRPKLDEVDRDPICTRSSSRLCGEFIVDPYKGESAHSEKKFGSPSFMADAINCPHTHLVNIDFKLKNEDLLWELLLRYLKMYHCLVHLTYSMELAKKDWESESKIFANRLNTTPHDLRLGDALLNSLLGGAPGPLAERWLERTLGAAGIQSMREFVEKKFSGLVALLRGQLSAAARSLAFQMDQYRELVMKLQDANLNYENLVLPSWNATGRPSEFSSASSSARIPDVTADHVFDALDSNTSRLILDRLHSGGIRIQAKCAEMTQAATSNLRELSQLVRWMSLLTPLLKNTKRPAQIMEQNCKWDVANLLKYIVQTFTTDRNERELLSLSLFKIEEVLKELRAEETKEHFSHDELALKRSEDDRTLSELLSSARKCPDSPMCEPTDTSTPRANPTHCQVQNDFVLDKVNPYWSEGLAQETKNLLGDRFGLEGVKDVTSLEDRSLLDVINEVTEIVQGASLLMIQSDANVKVKWMYELASDASHCGFDSVRLSLFKWSNAKDMDVYERKLFGVKGKDLEGAICASTISRGGLECECLLPRGVGKLRAGVQQEMSVSVAMQSGGFVETTPVQNEAAGCAKTDHQSDAPLQLVTDENAVFGNITKFLSVEMYAGGHIYALATFKSEAGEMNRLMRKHPMMEAWFVHSGLTADPCDLACLSTDRQQGCIVSEEGCRVALFRVQNSSVDEQPSTLLTEAPVQRPALQLLTHHTR</sequence>
<name>A0A7I4YGJ2_HAECO</name>
<dbReference type="Pfam" id="PF12894">
    <property type="entry name" value="ANAPC4_WD40"/>
    <property type="match status" value="1"/>
</dbReference>
<dbReference type="InterPro" id="IPR024977">
    <property type="entry name" value="Apc4-like_WD40_dom"/>
</dbReference>
<keyword evidence="3" id="KW-0833">Ubl conjugation pathway</keyword>
<evidence type="ECO:0000256" key="2">
    <source>
        <dbReference type="ARBA" id="ARBA00022776"/>
    </source>
</evidence>
<dbReference type="GO" id="GO:0034399">
    <property type="term" value="C:nuclear periphery"/>
    <property type="evidence" value="ECO:0007669"/>
    <property type="project" value="TreeGrafter"/>
</dbReference>
<keyword evidence="1" id="KW-0132">Cell division</keyword>
<evidence type="ECO:0000256" key="1">
    <source>
        <dbReference type="ARBA" id="ARBA00022618"/>
    </source>
</evidence>
<keyword evidence="7" id="KW-1185">Reference proteome</keyword>
<dbReference type="OMA" id="FPESHCT"/>
<dbReference type="Proteomes" id="UP000025227">
    <property type="component" value="Unplaced"/>
</dbReference>
<dbReference type="GO" id="GO:0031145">
    <property type="term" value="P:anaphase-promoting complex-dependent catabolic process"/>
    <property type="evidence" value="ECO:0007669"/>
    <property type="project" value="InterPro"/>
</dbReference>
<dbReference type="AlphaFoldDB" id="A0A7I4YGJ2"/>
<keyword evidence="4" id="KW-0131">Cell cycle</keyword>
<dbReference type="WBParaSite" id="HCON_00094050-00002">
    <property type="protein sequence ID" value="HCON_00094050-00002"/>
    <property type="gene ID" value="HCON_00094050"/>
</dbReference>
<organism evidence="7 8">
    <name type="scientific">Haemonchus contortus</name>
    <name type="common">Barber pole worm</name>
    <dbReference type="NCBI Taxonomy" id="6289"/>
    <lineage>
        <taxon>Eukaryota</taxon>
        <taxon>Metazoa</taxon>
        <taxon>Ecdysozoa</taxon>
        <taxon>Nematoda</taxon>
        <taxon>Chromadorea</taxon>
        <taxon>Rhabditida</taxon>
        <taxon>Rhabditina</taxon>
        <taxon>Rhabditomorpha</taxon>
        <taxon>Strongyloidea</taxon>
        <taxon>Trichostrongylidae</taxon>
        <taxon>Haemonchus</taxon>
    </lineage>
</organism>